<keyword evidence="1" id="KW-0472">Membrane</keyword>
<keyword evidence="1" id="KW-1133">Transmembrane helix</keyword>
<organism evidence="2 3">
    <name type="scientific">Marinobacter salinexigens</name>
    <dbReference type="NCBI Taxonomy" id="2919747"/>
    <lineage>
        <taxon>Bacteria</taxon>
        <taxon>Pseudomonadati</taxon>
        <taxon>Pseudomonadota</taxon>
        <taxon>Gammaproteobacteria</taxon>
        <taxon>Pseudomonadales</taxon>
        <taxon>Marinobacteraceae</taxon>
        <taxon>Marinobacter</taxon>
    </lineage>
</organism>
<comment type="caution">
    <text evidence="2">The sequence shown here is derived from an EMBL/GenBank/DDBJ whole genome shotgun (WGS) entry which is preliminary data.</text>
</comment>
<sequence>MTIFLVIFSLLIASFCGFLFWQVQEQKKLIATMMADDQLSDIEQDPELILTLKVRDPIALAKRESRSARMLADRLPVMVRKMVYQEVMKELEQELYDRDIDVEMRIEYR</sequence>
<dbReference type="AlphaFoldDB" id="A0A5B0V8V7"/>
<name>A0A5B0V8V7_9GAMM</name>
<reference evidence="2 3" key="1">
    <citation type="submission" date="2019-08" db="EMBL/GenBank/DDBJ databases">
        <title>Marinobacter ZYF650 sp. nov., a marine bacterium isolated from seawater of the Mariana trench.</title>
        <authorList>
            <person name="Ahmad W."/>
        </authorList>
    </citation>
    <scope>NUCLEOTIDE SEQUENCE [LARGE SCALE GENOMIC DNA]</scope>
    <source>
        <strain evidence="2 3">ZYF650</strain>
    </source>
</reference>
<dbReference type="Proteomes" id="UP000323161">
    <property type="component" value="Unassembled WGS sequence"/>
</dbReference>
<keyword evidence="1" id="KW-0812">Transmembrane</keyword>
<gene>
    <name evidence="2" type="ORF">FWJ25_17890</name>
</gene>
<protein>
    <submittedName>
        <fullName evidence="2">Uncharacterized protein</fullName>
    </submittedName>
</protein>
<evidence type="ECO:0000313" key="2">
    <source>
        <dbReference type="EMBL" id="KAA1171050.1"/>
    </source>
</evidence>
<accession>A0A5B0V8V7</accession>
<keyword evidence="3" id="KW-1185">Reference proteome</keyword>
<evidence type="ECO:0000256" key="1">
    <source>
        <dbReference type="SAM" id="Phobius"/>
    </source>
</evidence>
<feature type="transmembrane region" description="Helical" evidence="1">
    <location>
        <begin position="6"/>
        <end position="23"/>
    </location>
</feature>
<dbReference type="EMBL" id="VTUU01000013">
    <property type="protein sequence ID" value="KAA1171050.1"/>
    <property type="molecule type" value="Genomic_DNA"/>
</dbReference>
<evidence type="ECO:0000313" key="3">
    <source>
        <dbReference type="Proteomes" id="UP000323161"/>
    </source>
</evidence>
<proteinExistence type="predicted"/>